<name>A0ABU3GYD6_9SPHI</name>
<dbReference type="Proteomes" id="UP001258315">
    <property type="component" value="Unassembled WGS sequence"/>
</dbReference>
<dbReference type="Pfam" id="PF00534">
    <property type="entry name" value="Glycos_transf_1"/>
    <property type="match status" value="1"/>
</dbReference>
<dbReference type="SUPFAM" id="SSF53756">
    <property type="entry name" value="UDP-Glycosyltransferase/glycogen phosphorylase"/>
    <property type="match status" value="1"/>
</dbReference>
<organism evidence="3 4">
    <name type="scientific">Mucilaginibacter terrae</name>
    <dbReference type="NCBI Taxonomy" id="1955052"/>
    <lineage>
        <taxon>Bacteria</taxon>
        <taxon>Pseudomonadati</taxon>
        <taxon>Bacteroidota</taxon>
        <taxon>Sphingobacteriia</taxon>
        <taxon>Sphingobacteriales</taxon>
        <taxon>Sphingobacteriaceae</taxon>
        <taxon>Mucilaginibacter</taxon>
    </lineage>
</organism>
<evidence type="ECO:0000259" key="1">
    <source>
        <dbReference type="Pfam" id="PF00534"/>
    </source>
</evidence>
<dbReference type="InterPro" id="IPR028098">
    <property type="entry name" value="Glyco_trans_4-like_N"/>
</dbReference>
<proteinExistence type="predicted"/>
<protein>
    <submittedName>
        <fullName evidence="3">Glycosyltransferase involved in cell wall biosynthesis</fullName>
    </submittedName>
</protein>
<feature type="domain" description="Glycosyltransferase subfamily 4-like N-terminal" evidence="2">
    <location>
        <begin position="14"/>
        <end position="134"/>
    </location>
</feature>
<dbReference type="Pfam" id="PF13439">
    <property type="entry name" value="Glyco_transf_4"/>
    <property type="match status" value="1"/>
</dbReference>
<keyword evidence="4" id="KW-1185">Reference proteome</keyword>
<reference evidence="4" key="1">
    <citation type="submission" date="2023-07" db="EMBL/GenBank/DDBJ databases">
        <title>Functional and genomic diversity of the sorghum phyllosphere microbiome.</title>
        <authorList>
            <person name="Shade A."/>
        </authorList>
    </citation>
    <scope>NUCLEOTIDE SEQUENCE [LARGE SCALE GENOMIC DNA]</scope>
    <source>
        <strain evidence="4">SORGH_AS_0422</strain>
    </source>
</reference>
<dbReference type="InterPro" id="IPR001296">
    <property type="entry name" value="Glyco_trans_1"/>
</dbReference>
<dbReference type="EMBL" id="JAVLVU010000001">
    <property type="protein sequence ID" value="MDT3404787.1"/>
    <property type="molecule type" value="Genomic_DNA"/>
</dbReference>
<dbReference type="RefSeq" id="WP_311952480.1">
    <property type="nucleotide sequence ID" value="NZ_JAVLVU010000001.1"/>
</dbReference>
<sequence>MKILFLSYKFYPEVGGIETMSDILCNGLHQHGFDLKVATTTTATGNEQRPYQIIRNPSKKQLLQLHFWADLVFENNPTLNLSWPNIITRKPLIVTLHTWIARVDGQKGLQDKIKQFWLKRAKKVLACSSALAKESYPEASVIHNPYNDDLFKLNPAVTRNKKFVFLGRLVSDKGVTLAVKAFDGFLKKAADSNATLTIIGEGPEKENLQQQAQQLGIADRIIFAGTKKGEELVNLLNEHEVILIPSVWEEPFGLVALEGMACGCIPIASQSGGLSEAVGQGGLLFEKGNVDALTDCMLKLNLDEQLKHTLISNGIQHLKQHKLEYILGKYINTINQVISKR</sequence>
<evidence type="ECO:0000313" key="4">
    <source>
        <dbReference type="Proteomes" id="UP001258315"/>
    </source>
</evidence>
<comment type="caution">
    <text evidence="3">The sequence shown here is derived from an EMBL/GenBank/DDBJ whole genome shotgun (WGS) entry which is preliminary data.</text>
</comment>
<gene>
    <name evidence="3" type="ORF">QE417_003859</name>
</gene>
<evidence type="ECO:0000259" key="2">
    <source>
        <dbReference type="Pfam" id="PF13439"/>
    </source>
</evidence>
<accession>A0ABU3GYD6</accession>
<dbReference type="CDD" id="cd03801">
    <property type="entry name" value="GT4_PimA-like"/>
    <property type="match status" value="1"/>
</dbReference>
<feature type="domain" description="Glycosyl transferase family 1" evidence="1">
    <location>
        <begin position="154"/>
        <end position="316"/>
    </location>
</feature>
<dbReference type="PANTHER" id="PTHR12526">
    <property type="entry name" value="GLYCOSYLTRANSFERASE"/>
    <property type="match status" value="1"/>
</dbReference>
<evidence type="ECO:0000313" key="3">
    <source>
        <dbReference type="EMBL" id="MDT3404787.1"/>
    </source>
</evidence>
<dbReference type="PANTHER" id="PTHR12526:SF630">
    <property type="entry name" value="GLYCOSYLTRANSFERASE"/>
    <property type="match status" value="1"/>
</dbReference>
<dbReference type="Gene3D" id="3.40.50.2000">
    <property type="entry name" value="Glycogen Phosphorylase B"/>
    <property type="match status" value="2"/>
</dbReference>